<keyword evidence="4" id="KW-1185">Reference proteome</keyword>
<dbReference type="PANTHER" id="PTHR31371:SF14">
    <property type="entry name" value="SIMILARITY TO UNKNOWN PROTEIN"/>
    <property type="match status" value="1"/>
</dbReference>
<dbReference type="Pfam" id="PF05003">
    <property type="entry name" value="DUF668"/>
    <property type="match status" value="1"/>
</dbReference>
<dbReference type="GO" id="GO:0045927">
    <property type="term" value="P:positive regulation of growth"/>
    <property type="evidence" value="ECO:0007669"/>
    <property type="project" value="InterPro"/>
</dbReference>
<sequence>MAKLLHIWVSLSDKHHLRRHSISFPGTRKFVSDDHDFLLSLARAEFIETVRLVGSYISLVLTGRCTDAQLRDFSVYFTRFGETGSDERRWVMTAREMDGKVDKMERLVCSTRELYKEMIETVELERSLDKLSQKCRCSTSPENLRNKILLKKLKVKRLKTSSLWTQDLDTVTLILVRSTLTVLSRIKQVFQYFSHSQNTGFFESNLEALIPPPSTLGNAALTLRYANLVVIIEKMVRSPRTIGPDLRDALYSLLPVSLQSKLRSRLRCVTSCTVTDVRLANQWRMALATIVDWLSPLAHNTLRWQSERSLEKRGGGSTDYFIRSSVLLLQTLHFAVTEKVETAMEELLVGLNYVWRFEMEMAINHYHHGRID</sequence>
<gene>
    <name evidence="3" type="ORF">ZOSMA_170G00310</name>
</gene>
<name>A0A0K9PUV3_ZOSMR</name>
<reference evidence="4" key="1">
    <citation type="journal article" date="2016" name="Nature">
        <title>The genome of the seagrass Zostera marina reveals angiosperm adaptation to the sea.</title>
        <authorList>
            <person name="Olsen J.L."/>
            <person name="Rouze P."/>
            <person name="Verhelst B."/>
            <person name="Lin Y.-C."/>
            <person name="Bayer T."/>
            <person name="Collen J."/>
            <person name="Dattolo E."/>
            <person name="De Paoli E."/>
            <person name="Dittami S."/>
            <person name="Maumus F."/>
            <person name="Michel G."/>
            <person name="Kersting A."/>
            <person name="Lauritano C."/>
            <person name="Lohaus R."/>
            <person name="Toepel M."/>
            <person name="Tonon T."/>
            <person name="Vanneste K."/>
            <person name="Amirebrahimi M."/>
            <person name="Brakel J."/>
            <person name="Bostroem C."/>
            <person name="Chovatia M."/>
            <person name="Grimwood J."/>
            <person name="Jenkins J.W."/>
            <person name="Jueterbock A."/>
            <person name="Mraz A."/>
            <person name="Stam W.T."/>
            <person name="Tice H."/>
            <person name="Bornberg-Bauer E."/>
            <person name="Green P.J."/>
            <person name="Pearson G.A."/>
            <person name="Procaccini G."/>
            <person name="Duarte C.M."/>
            <person name="Schmutz J."/>
            <person name="Reusch T.B.H."/>
            <person name="Van de Peer Y."/>
        </authorList>
    </citation>
    <scope>NUCLEOTIDE SEQUENCE [LARGE SCALE GENOMIC DNA]</scope>
    <source>
        <strain evidence="4">cv. Finnish</strain>
    </source>
</reference>
<feature type="domain" description="DUF3475" evidence="2">
    <location>
        <begin position="1"/>
        <end position="45"/>
    </location>
</feature>
<evidence type="ECO:0008006" key="5">
    <source>
        <dbReference type="Google" id="ProtNLM"/>
    </source>
</evidence>
<dbReference type="OMA" id="STMENNL"/>
<dbReference type="AlphaFoldDB" id="A0A0K9PUV3"/>
<evidence type="ECO:0000259" key="2">
    <source>
        <dbReference type="Pfam" id="PF11961"/>
    </source>
</evidence>
<dbReference type="Proteomes" id="UP000036987">
    <property type="component" value="Unassembled WGS sequence"/>
</dbReference>
<protein>
    <recommendedName>
        <fullName evidence="5">DUF668 domain-containing protein</fullName>
    </recommendedName>
</protein>
<feature type="domain" description="DUF668" evidence="1">
    <location>
        <begin position="215"/>
        <end position="303"/>
    </location>
</feature>
<accession>A0A0K9PUV3</accession>
<dbReference type="InterPro" id="IPR021864">
    <property type="entry name" value="DUF3475"/>
</dbReference>
<evidence type="ECO:0000259" key="1">
    <source>
        <dbReference type="Pfam" id="PF05003"/>
    </source>
</evidence>
<comment type="caution">
    <text evidence="3">The sequence shown here is derived from an EMBL/GenBank/DDBJ whole genome shotgun (WGS) entry which is preliminary data.</text>
</comment>
<dbReference type="Pfam" id="PF11961">
    <property type="entry name" value="DUF3475"/>
    <property type="match status" value="1"/>
</dbReference>
<dbReference type="InterPro" id="IPR007700">
    <property type="entry name" value="DUF668"/>
</dbReference>
<proteinExistence type="predicted"/>
<evidence type="ECO:0000313" key="3">
    <source>
        <dbReference type="EMBL" id="KMZ72010.1"/>
    </source>
</evidence>
<dbReference type="PANTHER" id="PTHR31371">
    <property type="entry name" value="BNAC09G50660D PROTEIN"/>
    <property type="match status" value="1"/>
</dbReference>
<organism evidence="3 4">
    <name type="scientific">Zostera marina</name>
    <name type="common">Eelgrass</name>
    <dbReference type="NCBI Taxonomy" id="29655"/>
    <lineage>
        <taxon>Eukaryota</taxon>
        <taxon>Viridiplantae</taxon>
        <taxon>Streptophyta</taxon>
        <taxon>Embryophyta</taxon>
        <taxon>Tracheophyta</taxon>
        <taxon>Spermatophyta</taxon>
        <taxon>Magnoliopsida</taxon>
        <taxon>Liliopsida</taxon>
        <taxon>Zosteraceae</taxon>
        <taxon>Zostera</taxon>
    </lineage>
</organism>
<dbReference type="OrthoDB" id="2018987at2759"/>
<dbReference type="EMBL" id="LFYR01000644">
    <property type="protein sequence ID" value="KMZ72010.1"/>
    <property type="molecule type" value="Genomic_DNA"/>
</dbReference>
<evidence type="ECO:0000313" key="4">
    <source>
        <dbReference type="Proteomes" id="UP000036987"/>
    </source>
</evidence>